<reference evidence="6 7" key="1">
    <citation type="submission" date="2019-01" db="EMBL/GenBank/DDBJ databases">
        <authorList>
            <person name="Sayadi A."/>
        </authorList>
    </citation>
    <scope>NUCLEOTIDE SEQUENCE [LARGE SCALE GENOMIC DNA]</scope>
</reference>
<evidence type="ECO:0000313" key="7">
    <source>
        <dbReference type="Proteomes" id="UP000410492"/>
    </source>
</evidence>
<keyword evidence="1" id="KW-0479">Metal-binding</keyword>
<evidence type="ECO:0000256" key="4">
    <source>
        <dbReference type="ARBA" id="ARBA00022833"/>
    </source>
</evidence>
<dbReference type="SUPFAM" id="SSF57667">
    <property type="entry name" value="beta-beta-alpha zinc fingers"/>
    <property type="match status" value="1"/>
</dbReference>
<protein>
    <recommendedName>
        <fullName evidence="5">C2H2-type domain-containing protein</fullName>
    </recommendedName>
</protein>
<evidence type="ECO:0000259" key="5">
    <source>
        <dbReference type="PROSITE" id="PS00028"/>
    </source>
</evidence>
<sequence>MKIVGLVYVNIVMPHSNQNDGWRTMLLKSIPIFVRQFLARYTNNDFEKHLLKHSDAECTHCHKICNSKQSLNYHILKKHPDCVTSVTERIYCCSNCTYKTTVKRYYKEHLLRHSSSRLCICKHCNGTFKSKRSLDDHILKQHGDFSASVSHKLYKCCYCDYKTVKKCSIDEHMLRHPEAASTHKLFSCEHCKVAYKRKLSLDNHIVKNHPDLISSVTRTIHECSHCPFKTLIKEFYNKHMSHHSSDKASI</sequence>
<dbReference type="Proteomes" id="UP000410492">
    <property type="component" value="Unassembled WGS sequence"/>
</dbReference>
<dbReference type="SMART" id="SM00355">
    <property type="entry name" value="ZnF_C2H2"/>
    <property type="match status" value="6"/>
</dbReference>
<keyword evidence="3" id="KW-0863">Zinc-finger</keyword>
<dbReference type="GO" id="GO:0045944">
    <property type="term" value="P:positive regulation of transcription by RNA polymerase II"/>
    <property type="evidence" value="ECO:0007669"/>
    <property type="project" value="TreeGrafter"/>
</dbReference>
<gene>
    <name evidence="6" type="ORF">CALMAC_LOCUS12954</name>
</gene>
<dbReference type="EMBL" id="CAACVG010009359">
    <property type="protein sequence ID" value="VEN53004.1"/>
    <property type="molecule type" value="Genomic_DNA"/>
</dbReference>
<keyword evidence="2" id="KW-0677">Repeat</keyword>
<dbReference type="GO" id="GO:0005634">
    <property type="term" value="C:nucleus"/>
    <property type="evidence" value="ECO:0007669"/>
    <property type="project" value="TreeGrafter"/>
</dbReference>
<dbReference type="OrthoDB" id="3561125at2759"/>
<keyword evidence="4" id="KW-0862">Zinc</keyword>
<evidence type="ECO:0000256" key="2">
    <source>
        <dbReference type="ARBA" id="ARBA00022737"/>
    </source>
</evidence>
<dbReference type="AlphaFoldDB" id="A0A653D0W8"/>
<feature type="domain" description="C2H2-type" evidence="5">
    <location>
        <begin position="119"/>
        <end position="142"/>
    </location>
</feature>
<evidence type="ECO:0000313" key="6">
    <source>
        <dbReference type="EMBL" id="VEN53004.1"/>
    </source>
</evidence>
<keyword evidence="7" id="KW-1185">Reference proteome</keyword>
<name>A0A653D0W8_CALMS</name>
<proteinExistence type="predicted"/>
<organism evidence="6 7">
    <name type="scientific">Callosobruchus maculatus</name>
    <name type="common">Southern cowpea weevil</name>
    <name type="synonym">Pulse bruchid</name>
    <dbReference type="NCBI Taxonomy" id="64391"/>
    <lineage>
        <taxon>Eukaryota</taxon>
        <taxon>Metazoa</taxon>
        <taxon>Ecdysozoa</taxon>
        <taxon>Arthropoda</taxon>
        <taxon>Hexapoda</taxon>
        <taxon>Insecta</taxon>
        <taxon>Pterygota</taxon>
        <taxon>Neoptera</taxon>
        <taxon>Endopterygota</taxon>
        <taxon>Coleoptera</taxon>
        <taxon>Polyphaga</taxon>
        <taxon>Cucujiformia</taxon>
        <taxon>Chrysomeloidea</taxon>
        <taxon>Chrysomelidae</taxon>
        <taxon>Bruchinae</taxon>
        <taxon>Bruchini</taxon>
        <taxon>Callosobruchus</taxon>
    </lineage>
</organism>
<feature type="domain" description="C2H2-type" evidence="5">
    <location>
        <begin position="188"/>
        <end position="209"/>
    </location>
</feature>
<dbReference type="PANTHER" id="PTHR24403">
    <property type="entry name" value="ZINC FINGER PROTEIN"/>
    <property type="match status" value="1"/>
</dbReference>
<evidence type="ECO:0000256" key="1">
    <source>
        <dbReference type="ARBA" id="ARBA00022723"/>
    </source>
</evidence>
<dbReference type="InterPro" id="IPR036236">
    <property type="entry name" value="Znf_C2H2_sf"/>
</dbReference>
<dbReference type="InterPro" id="IPR013087">
    <property type="entry name" value="Znf_C2H2_type"/>
</dbReference>
<dbReference type="InterPro" id="IPR050688">
    <property type="entry name" value="Zinc_finger/UBP_domain"/>
</dbReference>
<accession>A0A653D0W8</accession>
<evidence type="ECO:0000256" key="3">
    <source>
        <dbReference type="ARBA" id="ARBA00022771"/>
    </source>
</evidence>
<dbReference type="GO" id="GO:0008270">
    <property type="term" value="F:zinc ion binding"/>
    <property type="evidence" value="ECO:0007669"/>
    <property type="project" value="UniProtKB-KW"/>
</dbReference>
<feature type="domain" description="C2H2-type" evidence="5">
    <location>
        <begin position="58"/>
        <end position="79"/>
    </location>
</feature>
<dbReference type="PROSITE" id="PS00028">
    <property type="entry name" value="ZINC_FINGER_C2H2_1"/>
    <property type="match status" value="3"/>
</dbReference>
<dbReference type="Gene3D" id="3.30.160.60">
    <property type="entry name" value="Classic Zinc Finger"/>
    <property type="match status" value="2"/>
</dbReference>
<dbReference type="PANTHER" id="PTHR24403:SF67">
    <property type="entry name" value="FI01116P-RELATED"/>
    <property type="match status" value="1"/>
</dbReference>